<dbReference type="SUPFAM" id="SSF48371">
    <property type="entry name" value="ARM repeat"/>
    <property type="match status" value="1"/>
</dbReference>
<sequence>MTTYGIPVSAPTNVQEVEQLVKRLYQPGTPRVIAQIDDQLKLLQHSPDGWQLADALLGSDDSNVRFFGALTFQVKLNGDGSVVDPDLSQWARLDAAAAQTVLSKLLHWTAQLDRAGEGHLVRKKLCAALGTYFLQSPIPWQRPLLHLAASFYHGSAVDEDRLSTAHDAIDQYLPTLNDSQLVNLLWLSGTLATEASRVDNSTPENTHVHHLMETLAVDATKVMLYALRQPAPAVTGRTKAESVKAESLSCFLNWVNYAQPMWTSQQQALDHLRGLVPQLAPLLTDQMLQTEAMDVFRDILESYTTFFQPQHMALLANVIHQYAGPAMLRLLHDREPEVLPVAQLIIAFGIANVQQVVEDPQNELGSKVVVQLLLAILESPGFPGDDDEVSIHSIEFWNTYIEYVNEEMYSRQTAQEKPAWLDHDKAVCMRLSELLWSKMRTPPAEVAQDWSDDESEAFKEFRMDASDLMLSVYVRLGNEMLQRFISIATTALSAKNWQDLEAALFAINTLADNVLEEPAAEELLGQIFSSALFREIADFSQPIPTQTRRTAIDMLGAYGQYIERHAEALPDTLRFLFASLETPGLFISASKSIESLCSTCRNSLTGELDGFLAQYDKFAQSETSEPYTNEKVIGAIASIIQAISPESAKAQPLSALLDIVDSMVVNTRQLLAQPDVEKAAAIGVSSIDCLVKIGKGLQVPEDVPIDLYEDEETPKGQANYWRDPEGQAIQFRILNICQTMLQLLPGVGEVVDSVCQVFKAGFAETEPGPFVFPPNMIVSFLEQCTISTPHLETVLSTVCTLIVQYSRKDQPRIDDEISRIYARAVTFVQSLNGDPSQDPSIAQACIDVFNRMIGRYSNIFLDVAGSGVAVQLILDFALKALDGPDLMPKRSAADFWRRVMALKQDQPDETILDRAEQVITAYGLPLCQALMNQICGRSQRSELDSLAEPLKGLIQNRPQTRTWLETAITSDALPAIIPSVGDAEKRRFVQQVISLRGDTKRTRDVVKNFWAACRGTVASYA</sequence>
<accession>A0A9Q8UQZ1</accession>
<comment type="subcellular location">
    <subcellularLocation>
        <location evidence="1">Nucleus</location>
    </subcellularLocation>
</comment>
<keyword evidence="4" id="KW-0653">Protein transport</keyword>
<gene>
    <name evidence="6" type="ORF">CLAFUR5_07266</name>
</gene>
<reference evidence="6" key="2">
    <citation type="journal article" date="2022" name="Microb. Genom.">
        <title>A chromosome-scale genome assembly of the tomato pathogen Cladosporium fulvum reveals a compartmentalized genome architecture and the presence of a dispensable chromosome.</title>
        <authorList>
            <person name="Zaccaron A.Z."/>
            <person name="Chen L.H."/>
            <person name="Samaras A."/>
            <person name="Stergiopoulos I."/>
        </authorList>
    </citation>
    <scope>NUCLEOTIDE SEQUENCE</scope>
    <source>
        <strain evidence="6">Race5_Kim</strain>
    </source>
</reference>
<dbReference type="Pfam" id="PF24140">
    <property type="entry name" value="TPR_TNPO3_IPO13_3rd"/>
    <property type="match status" value="1"/>
</dbReference>
<dbReference type="InterPro" id="IPR016024">
    <property type="entry name" value="ARM-type_fold"/>
</dbReference>
<dbReference type="KEGG" id="ffu:CLAFUR5_07266"/>
<dbReference type="InterPro" id="IPR051345">
    <property type="entry name" value="Importin_beta-like_NTR"/>
</dbReference>
<comment type="similarity">
    <text evidence="2">Belongs to the importin beta family.</text>
</comment>
<dbReference type="GeneID" id="71987144"/>
<dbReference type="Gene3D" id="1.25.10.10">
    <property type="entry name" value="Leucine-rich Repeat Variant"/>
    <property type="match status" value="1"/>
</dbReference>
<keyword evidence="7" id="KW-1185">Reference proteome</keyword>
<evidence type="ECO:0000313" key="6">
    <source>
        <dbReference type="EMBL" id="UJO19165.1"/>
    </source>
</evidence>
<evidence type="ECO:0000256" key="1">
    <source>
        <dbReference type="ARBA" id="ARBA00004123"/>
    </source>
</evidence>
<organism evidence="6 7">
    <name type="scientific">Passalora fulva</name>
    <name type="common">Tomato leaf mold</name>
    <name type="synonym">Cladosporium fulvum</name>
    <dbReference type="NCBI Taxonomy" id="5499"/>
    <lineage>
        <taxon>Eukaryota</taxon>
        <taxon>Fungi</taxon>
        <taxon>Dikarya</taxon>
        <taxon>Ascomycota</taxon>
        <taxon>Pezizomycotina</taxon>
        <taxon>Dothideomycetes</taxon>
        <taxon>Dothideomycetidae</taxon>
        <taxon>Mycosphaerellales</taxon>
        <taxon>Mycosphaerellaceae</taxon>
        <taxon>Fulvia</taxon>
    </lineage>
</organism>
<evidence type="ECO:0000313" key="7">
    <source>
        <dbReference type="Proteomes" id="UP000756132"/>
    </source>
</evidence>
<dbReference type="AlphaFoldDB" id="A0A9Q8UQZ1"/>
<evidence type="ECO:0000256" key="3">
    <source>
        <dbReference type="ARBA" id="ARBA00022448"/>
    </source>
</evidence>
<keyword evidence="5" id="KW-0539">Nucleus</keyword>
<dbReference type="RefSeq" id="XP_047763531.1">
    <property type="nucleotide sequence ID" value="XM_047906414.1"/>
</dbReference>
<name>A0A9Q8UQZ1_PASFU</name>
<proteinExistence type="inferred from homology"/>
<dbReference type="InterPro" id="IPR011989">
    <property type="entry name" value="ARM-like"/>
</dbReference>
<dbReference type="InterPro" id="IPR057942">
    <property type="entry name" value="TPR_TNPO3_IPO13_3rd"/>
</dbReference>
<dbReference type="Proteomes" id="UP000756132">
    <property type="component" value="Chromosome 6"/>
</dbReference>
<dbReference type="PANTHER" id="PTHR12363:SF33">
    <property type="entry name" value="IMPORTIN-13"/>
    <property type="match status" value="1"/>
</dbReference>
<dbReference type="GO" id="GO:0006606">
    <property type="term" value="P:protein import into nucleus"/>
    <property type="evidence" value="ECO:0007669"/>
    <property type="project" value="TreeGrafter"/>
</dbReference>
<dbReference type="PANTHER" id="PTHR12363">
    <property type="entry name" value="TRANSPORTIN 3 AND IMPORTIN 13"/>
    <property type="match status" value="1"/>
</dbReference>
<dbReference type="GO" id="GO:0005634">
    <property type="term" value="C:nucleus"/>
    <property type="evidence" value="ECO:0007669"/>
    <property type="project" value="UniProtKB-SubCell"/>
</dbReference>
<dbReference type="OrthoDB" id="2016913at2759"/>
<dbReference type="EMBL" id="CP090168">
    <property type="protein sequence ID" value="UJO19165.1"/>
    <property type="molecule type" value="Genomic_DNA"/>
</dbReference>
<reference evidence="6" key="1">
    <citation type="submission" date="2021-12" db="EMBL/GenBank/DDBJ databases">
        <authorList>
            <person name="Zaccaron A."/>
            <person name="Stergiopoulos I."/>
        </authorList>
    </citation>
    <scope>NUCLEOTIDE SEQUENCE</scope>
    <source>
        <strain evidence="6">Race5_Kim</strain>
    </source>
</reference>
<evidence type="ECO:0000256" key="2">
    <source>
        <dbReference type="ARBA" id="ARBA00007991"/>
    </source>
</evidence>
<evidence type="ECO:0000256" key="4">
    <source>
        <dbReference type="ARBA" id="ARBA00022927"/>
    </source>
</evidence>
<evidence type="ECO:0000256" key="5">
    <source>
        <dbReference type="ARBA" id="ARBA00023242"/>
    </source>
</evidence>
<protein>
    <submittedName>
        <fullName evidence="6">Importin beta-like protein</fullName>
    </submittedName>
</protein>
<dbReference type="GO" id="GO:0005737">
    <property type="term" value="C:cytoplasm"/>
    <property type="evidence" value="ECO:0007669"/>
    <property type="project" value="TreeGrafter"/>
</dbReference>
<keyword evidence="3" id="KW-0813">Transport</keyword>